<evidence type="ECO:0000313" key="8">
    <source>
        <dbReference type="EMBL" id="KAB8078592.1"/>
    </source>
</evidence>
<dbReference type="PANTHER" id="PTHR47540">
    <property type="entry name" value="THIAMINE REPRESSIBLE GENES REGULATORY PROTEIN THI5"/>
    <property type="match status" value="1"/>
</dbReference>
<evidence type="ECO:0000256" key="1">
    <source>
        <dbReference type="ARBA" id="ARBA00004123"/>
    </source>
</evidence>
<keyword evidence="5" id="KW-0804">Transcription</keyword>
<evidence type="ECO:0000256" key="4">
    <source>
        <dbReference type="ARBA" id="ARBA00023125"/>
    </source>
</evidence>
<dbReference type="OrthoDB" id="6486656at2759"/>
<comment type="subcellular location">
    <subcellularLocation>
        <location evidence="1">Nucleus</location>
    </subcellularLocation>
</comment>
<keyword evidence="4" id="KW-0238">DNA-binding</keyword>
<dbReference type="EMBL" id="ML732156">
    <property type="protein sequence ID" value="KAB8078592.1"/>
    <property type="molecule type" value="Genomic_DNA"/>
</dbReference>
<feature type="compositionally biased region" description="Polar residues" evidence="7">
    <location>
        <begin position="386"/>
        <end position="399"/>
    </location>
</feature>
<dbReference type="GO" id="GO:0005634">
    <property type="term" value="C:nucleus"/>
    <property type="evidence" value="ECO:0007669"/>
    <property type="project" value="UniProtKB-SubCell"/>
</dbReference>
<evidence type="ECO:0000256" key="7">
    <source>
        <dbReference type="SAM" id="MobiDB-lite"/>
    </source>
</evidence>
<sequence>MNIFLLYTARMSSCFSALSYTFSLALRMKYHQATDTDSVTTREDKKRVFWTTRHLLACVSITGGLPMPIGGDDLDLEYPSVDHNEMHPRESLSTSPSCADRWNPTVASVACFHLHNILGHVTKRLYPAKGVKNGRGQGPLRHLVSIETVRELQGELRSWLASLPSGYRLGQQNHPPHIERAKYELCMSYAHAQIYLYRPFLHYLATSPADGTGAEEGFPAYASACVDASRNIIRLAQDMYHRGLLRGVQWDISNIILASSLTMLYIILAKKGSAVEEMALVELSTARDMMRLLEPYTALSKRTSVAVRLLTTTILPNGQNHTFPLNAIPRPPLQVSSQADNSYTASLAQKTYGLTSKTTSEPGGQDVEAVERQNGLAPFPEQIEDQLTNSNSLGPPQSLQREEITSKGPSTFTRTRALEPSITSYNMPSDQGMSNTPFGSGDITRNQSLSSTFTQDFGMNADYYGYMVDATGPIDFSDMIGDLFTSEGVL</sequence>
<organism evidence="8 9">
    <name type="scientific">Aspergillus leporis</name>
    <dbReference type="NCBI Taxonomy" id="41062"/>
    <lineage>
        <taxon>Eukaryota</taxon>
        <taxon>Fungi</taxon>
        <taxon>Dikarya</taxon>
        <taxon>Ascomycota</taxon>
        <taxon>Pezizomycotina</taxon>
        <taxon>Eurotiomycetes</taxon>
        <taxon>Eurotiomycetidae</taxon>
        <taxon>Eurotiales</taxon>
        <taxon>Aspergillaceae</taxon>
        <taxon>Aspergillus</taxon>
        <taxon>Aspergillus subgen. Circumdati</taxon>
    </lineage>
</organism>
<keyword evidence="2" id="KW-0862">Zinc</keyword>
<name>A0A5N5XGQ8_9EURO</name>
<keyword evidence="3" id="KW-0805">Transcription regulation</keyword>
<dbReference type="Proteomes" id="UP000326565">
    <property type="component" value="Unassembled WGS sequence"/>
</dbReference>
<gene>
    <name evidence="8" type="ORF">BDV29DRAFT_165887</name>
</gene>
<dbReference type="PANTHER" id="PTHR47540:SF1">
    <property type="entry name" value="ACTIVATOR OF STRESS GENES 1-RELATED"/>
    <property type="match status" value="1"/>
</dbReference>
<proteinExistence type="predicted"/>
<accession>A0A5N5XGQ8</accession>
<evidence type="ECO:0000256" key="2">
    <source>
        <dbReference type="ARBA" id="ARBA00022833"/>
    </source>
</evidence>
<evidence type="ECO:0008006" key="10">
    <source>
        <dbReference type="Google" id="ProtNLM"/>
    </source>
</evidence>
<dbReference type="GO" id="GO:0045944">
    <property type="term" value="P:positive regulation of transcription by RNA polymerase II"/>
    <property type="evidence" value="ECO:0007669"/>
    <property type="project" value="TreeGrafter"/>
</dbReference>
<evidence type="ECO:0000313" key="9">
    <source>
        <dbReference type="Proteomes" id="UP000326565"/>
    </source>
</evidence>
<feature type="region of interest" description="Disordered" evidence="7">
    <location>
        <begin position="386"/>
        <end position="408"/>
    </location>
</feature>
<evidence type="ECO:0000256" key="5">
    <source>
        <dbReference type="ARBA" id="ARBA00023163"/>
    </source>
</evidence>
<protein>
    <recommendedName>
        <fullName evidence="10">Transcription factor domain-containing protein</fullName>
    </recommendedName>
</protein>
<dbReference type="GO" id="GO:0043565">
    <property type="term" value="F:sequence-specific DNA binding"/>
    <property type="evidence" value="ECO:0007669"/>
    <property type="project" value="TreeGrafter"/>
</dbReference>
<evidence type="ECO:0000256" key="6">
    <source>
        <dbReference type="ARBA" id="ARBA00023242"/>
    </source>
</evidence>
<dbReference type="InterPro" id="IPR051711">
    <property type="entry name" value="Stress_Response_Reg"/>
</dbReference>
<keyword evidence="9" id="KW-1185">Reference proteome</keyword>
<dbReference type="CDD" id="cd12148">
    <property type="entry name" value="fungal_TF_MHR"/>
    <property type="match status" value="1"/>
</dbReference>
<reference evidence="8 9" key="1">
    <citation type="submission" date="2019-04" db="EMBL/GenBank/DDBJ databases">
        <title>Friends and foes A comparative genomics study of 23 Aspergillus species from section Flavi.</title>
        <authorList>
            <consortium name="DOE Joint Genome Institute"/>
            <person name="Kjaerbolling I."/>
            <person name="Vesth T."/>
            <person name="Frisvad J.C."/>
            <person name="Nybo J.L."/>
            <person name="Theobald S."/>
            <person name="Kildgaard S."/>
            <person name="Isbrandt T."/>
            <person name="Kuo A."/>
            <person name="Sato A."/>
            <person name="Lyhne E.K."/>
            <person name="Kogle M.E."/>
            <person name="Wiebenga A."/>
            <person name="Kun R.S."/>
            <person name="Lubbers R.J."/>
            <person name="Makela M.R."/>
            <person name="Barry K."/>
            <person name="Chovatia M."/>
            <person name="Clum A."/>
            <person name="Daum C."/>
            <person name="Haridas S."/>
            <person name="He G."/>
            <person name="LaButti K."/>
            <person name="Lipzen A."/>
            <person name="Mondo S."/>
            <person name="Riley R."/>
            <person name="Salamov A."/>
            <person name="Simmons B.A."/>
            <person name="Magnuson J.K."/>
            <person name="Henrissat B."/>
            <person name="Mortensen U.H."/>
            <person name="Larsen T.O."/>
            <person name="Devries R.P."/>
            <person name="Grigoriev I.V."/>
            <person name="Machida M."/>
            <person name="Baker S.E."/>
            <person name="Andersen M.R."/>
        </authorList>
    </citation>
    <scope>NUCLEOTIDE SEQUENCE [LARGE SCALE GENOMIC DNA]</scope>
    <source>
        <strain evidence="8 9">CBS 151.66</strain>
    </source>
</reference>
<keyword evidence="6" id="KW-0539">Nucleus</keyword>
<dbReference type="AlphaFoldDB" id="A0A5N5XGQ8"/>
<evidence type="ECO:0000256" key="3">
    <source>
        <dbReference type="ARBA" id="ARBA00023015"/>
    </source>
</evidence>